<proteinExistence type="predicted"/>
<dbReference type="AlphaFoldDB" id="A0A9P7QTC8"/>
<evidence type="ECO:0000313" key="1">
    <source>
        <dbReference type="EMBL" id="KAG7041190.1"/>
    </source>
</evidence>
<accession>A0A9P7QTC8</accession>
<gene>
    <name evidence="1" type="ORF">JMJ77_008894</name>
</gene>
<evidence type="ECO:0000313" key="2">
    <source>
        <dbReference type="Proteomes" id="UP000699042"/>
    </source>
</evidence>
<dbReference type="EMBL" id="JAESDN010000016">
    <property type="protein sequence ID" value="KAG7041190.1"/>
    <property type="molecule type" value="Genomic_DNA"/>
</dbReference>
<dbReference type="Proteomes" id="UP000699042">
    <property type="component" value="Unassembled WGS sequence"/>
</dbReference>
<organism evidence="1 2">
    <name type="scientific">Colletotrichum scovillei</name>
    <dbReference type="NCBI Taxonomy" id="1209932"/>
    <lineage>
        <taxon>Eukaryota</taxon>
        <taxon>Fungi</taxon>
        <taxon>Dikarya</taxon>
        <taxon>Ascomycota</taxon>
        <taxon>Pezizomycotina</taxon>
        <taxon>Sordariomycetes</taxon>
        <taxon>Hypocreomycetidae</taxon>
        <taxon>Glomerellales</taxon>
        <taxon>Glomerellaceae</taxon>
        <taxon>Colletotrichum</taxon>
        <taxon>Colletotrichum acutatum species complex</taxon>
    </lineage>
</organism>
<reference evidence="1" key="1">
    <citation type="submission" date="2021-05" db="EMBL/GenBank/DDBJ databases">
        <title>Comparative genomics of three Colletotrichum scovillei strains and genetic complementation revealed genes involved fungal growth and virulence on chili pepper.</title>
        <authorList>
            <person name="Hsieh D.-K."/>
            <person name="Chuang S.-C."/>
            <person name="Chen C.-Y."/>
            <person name="Chao Y.-T."/>
            <person name="Lu M.-Y.J."/>
            <person name="Lee M.-H."/>
            <person name="Shih M.-C."/>
        </authorList>
    </citation>
    <scope>NUCLEOTIDE SEQUENCE</scope>
    <source>
        <strain evidence="1">Coll-153</strain>
    </source>
</reference>
<protein>
    <submittedName>
        <fullName evidence="1">Uncharacterized protein</fullName>
    </submittedName>
</protein>
<feature type="non-terminal residue" evidence="1">
    <location>
        <position position="45"/>
    </location>
</feature>
<comment type="caution">
    <text evidence="1">The sequence shown here is derived from an EMBL/GenBank/DDBJ whole genome shotgun (WGS) entry which is preliminary data.</text>
</comment>
<sequence>NSLTDLFCIPGKRSSLFESPCKAGAETVSPSLAKFSAALIEGGCF</sequence>
<feature type="non-terminal residue" evidence="1">
    <location>
        <position position="1"/>
    </location>
</feature>
<name>A0A9P7QTC8_9PEZI</name>
<keyword evidence="2" id="KW-1185">Reference proteome</keyword>